<organism evidence="1 2">
    <name type="scientific">Chondromyces crocatus</name>
    <dbReference type="NCBI Taxonomy" id="52"/>
    <lineage>
        <taxon>Bacteria</taxon>
        <taxon>Pseudomonadati</taxon>
        <taxon>Myxococcota</taxon>
        <taxon>Polyangia</taxon>
        <taxon>Polyangiales</taxon>
        <taxon>Polyangiaceae</taxon>
        <taxon>Chondromyces</taxon>
    </lineage>
</organism>
<accession>A0A0K1E6E0</accession>
<protein>
    <submittedName>
        <fullName evidence="1">Uncharacterized protein</fullName>
    </submittedName>
</protein>
<dbReference type="AlphaFoldDB" id="A0A0K1E6E0"/>
<name>A0A0K1E6E0_CHOCO</name>
<reference evidence="1 2" key="1">
    <citation type="submission" date="2015-07" db="EMBL/GenBank/DDBJ databases">
        <title>Genome analysis of myxobacterium Chondromyces crocatus Cm c5 reveals a high potential for natural compound synthesis and the genetic basis for the loss of fruiting body formation.</title>
        <authorList>
            <person name="Zaburannyi N."/>
            <person name="Bunk B."/>
            <person name="Maier J."/>
            <person name="Overmann J."/>
            <person name="Mueller R."/>
        </authorList>
    </citation>
    <scope>NUCLEOTIDE SEQUENCE [LARGE SCALE GENOMIC DNA]</scope>
    <source>
        <strain evidence="1 2">Cm c5</strain>
    </source>
</reference>
<evidence type="ECO:0000313" key="2">
    <source>
        <dbReference type="Proteomes" id="UP000067626"/>
    </source>
</evidence>
<dbReference type="EMBL" id="CP012159">
    <property type="protein sequence ID" value="AKT36424.1"/>
    <property type="molecule type" value="Genomic_DNA"/>
</dbReference>
<dbReference type="KEGG" id="ccro:CMC5_005370"/>
<evidence type="ECO:0000313" key="1">
    <source>
        <dbReference type="EMBL" id="AKT36424.1"/>
    </source>
</evidence>
<proteinExistence type="predicted"/>
<keyword evidence="2" id="KW-1185">Reference proteome</keyword>
<dbReference type="Proteomes" id="UP000067626">
    <property type="component" value="Chromosome"/>
</dbReference>
<gene>
    <name evidence="1" type="ORF">CMC5_005370</name>
</gene>
<sequence length="129" mass="14840">MRWVAWVRQRPDELAQVSRGCLKKQAFGRTSLGRFWTAYDRHEVSARERAALSKVPADATCAELPLIISVTNGRRSTNRRATRGLALDREVRPSVLVIASRLKTTERRKRMRQRTQRHWGMLVSTAAKL</sequence>